<protein>
    <submittedName>
        <fullName evidence="2">Uncharacterized protein</fullName>
    </submittedName>
</protein>
<feature type="non-terminal residue" evidence="2">
    <location>
        <position position="524"/>
    </location>
</feature>
<keyword evidence="1" id="KW-1133">Transmembrane helix</keyword>
<evidence type="ECO:0000313" key="2">
    <source>
        <dbReference type="EMBL" id="VAV95724.1"/>
    </source>
</evidence>
<accession>A0A3B0RQ77</accession>
<proteinExistence type="predicted"/>
<organism evidence="2">
    <name type="scientific">hydrothermal vent metagenome</name>
    <dbReference type="NCBI Taxonomy" id="652676"/>
    <lineage>
        <taxon>unclassified sequences</taxon>
        <taxon>metagenomes</taxon>
        <taxon>ecological metagenomes</taxon>
    </lineage>
</organism>
<feature type="transmembrane region" description="Helical" evidence="1">
    <location>
        <begin position="495"/>
        <end position="516"/>
    </location>
</feature>
<dbReference type="AlphaFoldDB" id="A0A3B0RQ77"/>
<feature type="transmembrane region" description="Helical" evidence="1">
    <location>
        <begin position="146"/>
        <end position="171"/>
    </location>
</feature>
<dbReference type="EMBL" id="UOEH01000173">
    <property type="protein sequence ID" value="VAV95724.1"/>
    <property type="molecule type" value="Genomic_DNA"/>
</dbReference>
<feature type="transmembrane region" description="Helical" evidence="1">
    <location>
        <begin position="79"/>
        <end position="99"/>
    </location>
</feature>
<evidence type="ECO:0000256" key="1">
    <source>
        <dbReference type="SAM" id="Phobius"/>
    </source>
</evidence>
<sequence>MHKKILLRARCTAPGKLLTSKNNENSVSKDVVMSQNGVLMGAFQRKSWRFGVYIAACSVSTSAAAAGKPGFDINALPPAVGVLAVLTVMALIIGAIMTTRRLGNSSLFNRLFIVVAVASAFFSAVSSAIGFSLITSQESADAFRNSVLPAAFGVFVFFLAVAVWVGGAELVRHRDWFRKLRRGVVADATFFIERAFKLLVIIPMLAVLLFFISTWTTVVGIGGVDAVRYTYQAEIERLQSECAGITGYRQKDFLFLEDLRLSVTGVSRVARSERRGGAQSGAAGPGAVTAYFTGIADWLGDLETSVAAIMDGNDPSGLSPYDADICATQIEQLSGLLSRNAFDNYDLWAREFEAAFNDFAAILNRWSHDRRIEKLLEQQLTSFSRANPKPVASLLSPPQSEAITRYAENVEKALKSLIRKQKLTKPPAPKKSAAERSPARGLDILREMILPPPPQAPPEKISRTQAVVAAEFVPGLSTISPRDAVLKNANIFSDIWALAISWDYAAYLLMFVFLFFPSAERAAG</sequence>
<reference evidence="2" key="1">
    <citation type="submission" date="2018-06" db="EMBL/GenBank/DDBJ databases">
        <authorList>
            <person name="Zhirakovskaya E."/>
        </authorList>
    </citation>
    <scope>NUCLEOTIDE SEQUENCE</scope>
</reference>
<feature type="transmembrane region" description="Helical" evidence="1">
    <location>
        <begin position="111"/>
        <end position="134"/>
    </location>
</feature>
<name>A0A3B0RQ77_9ZZZZ</name>
<gene>
    <name evidence="2" type="ORF">MNBD_ALPHA05-1773</name>
</gene>
<feature type="transmembrane region" description="Helical" evidence="1">
    <location>
        <begin position="50"/>
        <end position="67"/>
    </location>
</feature>
<keyword evidence="1" id="KW-0812">Transmembrane</keyword>
<keyword evidence="1" id="KW-0472">Membrane</keyword>
<feature type="transmembrane region" description="Helical" evidence="1">
    <location>
        <begin position="198"/>
        <end position="222"/>
    </location>
</feature>